<dbReference type="PANTHER" id="PTHR38477">
    <property type="entry name" value="HYPOTHETICAL EXPORTED PROTEIN"/>
    <property type="match status" value="1"/>
</dbReference>
<organism evidence="2 3">
    <name type="scientific">Erythrobacter fulvus</name>
    <dbReference type="NCBI Taxonomy" id="2987523"/>
    <lineage>
        <taxon>Bacteria</taxon>
        <taxon>Pseudomonadati</taxon>
        <taxon>Pseudomonadota</taxon>
        <taxon>Alphaproteobacteria</taxon>
        <taxon>Sphingomonadales</taxon>
        <taxon>Erythrobacteraceae</taxon>
        <taxon>Erythrobacter/Porphyrobacter group</taxon>
        <taxon>Erythrobacter</taxon>
    </lineage>
</organism>
<comment type="caution">
    <text evidence="2">The sequence shown here is derived from an EMBL/GenBank/DDBJ whole genome shotgun (WGS) entry which is preliminary data.</text>
</comment>
<dbReference type="PANTHER" id="PTHR38477:SF1">
    <property type="entry name" value="MUREIN L,D-TRANSPEPTIDASE CATALYTIC DOMAIN FAMILY PROTEIN"/>
    <property type="match status" value="1"/>
</dbReference>
<dbReference type="Proteomes" id="UP001216558">
    <property type="component" value="Unassembled WGS sequence"/>
</dbReference>
<proteinExistence type="predicted"/>
<gene>
    <name evidence="2" type="ORF">OIK40_13360</name>
</gene>
<evidence type="ECO:0000313" key="3">
    <source>
        <dbReference type="Proteomes" id="UP001216558"/>
    </source>
</evidence>
<evidence type="ECO:0000313" key="2">
    <source>
        <dbReference type="EMBL" id="MDC8755632.1"/>
    </source>
</evidence>
<dbReference type="InterPro" id="IPR032676">
    <property type="entry name" value="YkuD_2"/>
</dbReference>
<reference evidence="2 3" key="1">
    <citation type="submission" date="2022-10" db="EMBL/GenBank/DDBJ databases">
        <title>Erythrobacter sp. sf7 Genome sequencing.</title>
        <authorList>
            <person name="Park S."/>
        </authorList>
    </citation>
    <scope>NUCLEOTIDE SEQUENCE [LARGE SCALE GENOMIC DNA]</scope>
    <source>
        <strain evidence="3">sf7</strain>
    </source>
</reference>
<keyword evidence="3" id="KW-1185">Reference proteome</keyword>
<protein>
    <submittedName>
        <fullName evidence="2">Murein L,D-transpeptidase catalytic domain family protein</fullName>
    </submittedName>
</protein>
<accession>A0ABT5JS83</accession>
<dbReference type="EMBL" id="JAQQXQ010000011">
    <property type="protein sequence ID" value="MDC8755632.1"/>
    <property type="molecule type" value="Genomic_DNA"/>
</dbReference>
<feature type="region of interest" description="Disordered" evidence="1">
    <location>
        <begin position="101"/>
        <end position="135"/>
    </location>
</feature>
<dbReference type="Pfam" id="PF13645">
    <property type="entry name" value="YkuD_2"/>
    <property type="match status" value="1"/>
</dbReference>
<sequence>MNLQRRHVLGAALIAGASLIAPGTLANPVLRNPSSPLPGETGNADMPLALRQALSALDRHSGRIAHRDRIALADFSRHSKEMRFMLVDVAGGRIEKSYLVSHGRGSDPSNSGFVQRFSNRPGSNASSRGSFLTGDTYVGKHGRSRRLHGLEDENDMAYARAIVIHGAGYVDRGMAQRQGRIGRSLGCFAFEQAEIGEVLERLGPGRLLFAAG</sequence>
<evidence type="ECO:0000256" key="1">
    <source>
        <dbReference type="SAM" id="MobiDB-lite"/>
    </source>
</evidence>
<name>A0ABT5JS83_9SPHN</name>
<feature type="compositionally biased region" description="Polar residues" evidence="1">
    <location>
        <begin position="107"/>
        <end position="130"/>
    </location>
</feature>
<dbReference type="RefSeq" id="WP_273678835.1">
    <property type="nucleotide sequence ID" value="NZ_JAQQXQ010000011.1"/>
</dbReference>